<keyword evidence="1" id="KW-0812">Transmembrane</keyword>
<protein>
    <recommendedName>
        <fullName evidence="4">DUF2157 domain-containing protein</fullName>
    </recommendedName>
</protein>
<feature type="transmembrane region" description="Helical" evidence="1">
    <location>
        <begin position="92"/>
        <end position="111"/>
    </location>
</feature>
<name>A0A178YGK0_SINSA</name>
<keyword evidence="1" id="KW-1133">Transmembrane helix</keyword>
<keyword evidence="3" id="KW-1185">Reference proteome</keyword>
<evidence type="ECO:0000256" key="1">
    <source>
        <dbReference type="SAM" id="Phobius"/>
    </source>
</evidence>
<accession>A0A178YGK0</accession>
<feature type="transmembrane region" description="Helical" evidence="1">
    <location>
        <begin position="216"/>
        <end position="238"/>
    </location>
</feature>
<comment type="caution">
    <text evidence="2">The sequence shown here is derived from an EMBL/GenBank/DDBJ whole genome shotgun (WGS) entry which is preliminary data.</text>
</comment>
<dbReference type="STRING" id="36856.ATB98_14615"/>
<feature type="transmembrane region" description="Helical" evidence="1">
    <location>
        <begin position="274"/>
        <end position="291"/>
    </location>
</feature>
<feature type="transmembrane region" description="Helical" evidence="1">
    <location>
        <begin position="303"/>
        <end position="323"/>
    </location>
</feature>
<keyword evidence="1" id="KW-0472">Membrane</keyword>
<feature type="transmembrane region" description="Helical" evidence="1">
    <location>
        <begin position="182"/>
        <end position="204"/>
    </location>
</feature>
<evidence type="ECO:0008006" key="4">
    <source>
        <dbReference type="Google" id="ProtNLM"/>
    </source>
</evidence>
<proteinExistence type="predicted"/>
<feature type="transmembrane region" description="Helical" evidence="1">
    <location>
        <begin position="123"/>
        <end position="142"/>
    </location>
</feature>
<evidence type="ECO:0000313" key="2">
    <source>
        <dbReference type="EMBL" id="OAP46639.1"/>
    </source>
</evidence>
<gene>
    <name evidence="2" type="ORF">ATB98_14615</name>
</gene>
<organism evidence="2 3">
    <name type="scientific">Sinorhizobium saheli</name>
    <dbReference type="NCBI Taxonomy" id="36856"/>
    <lineage>
        <taxon>Bacteria</taxon>
        <taxon>Pseudomonadati</taxon>
        <taxon>Pseudomonadota</taxon>
        <taxon>Alphaproteobacteria</taxon>
        <taxon>Hyphomicrobiales</taxon>
        <taxon>Rhizobiaceae</taxon>
        <taxon>Sinorhizobium/Ensifer group</taxon>
        <taxon>Sinorhizobium</taxon>
    </lineage>
</organism>
<feature type="transmembrane region" description="Helical" evidence="1">
    <location>
        <begin position="53"/>
        <end position="80"/>
    </location>
</feature>
<feature type="transmembrane region" description="Helical" evidence="1">
    <location>
        <begin position="149"/>
        <end position="170"/>
    </location>
</feature>
<dbReference type="EMBL" id="LNQB01000068">
    <property type="protein sequence ID" value="OAP46639.1"/>
    <property type="molecule type" value="Genomic_DNA"/>
</dbReference>
<feature type="transmembrane region" description="Helical" evidence="1">
    <location>
        <begin position="250"/>
        <end position="269"/>
    </location>
</feature>
<sequence>MLPHQVGALEAYLLERGIGTGGRDAALRAGTPAEIKTAEDSEQPLFLRGFHDILITIGVVIALVGLSGIGGVLILLPAILVLAEILVRRQRLALPAVSLSLAMVWCVAIAAQDFVTDQEWERFTRGVIFVWAFPLPLCLFYWRYRVPLSLALFLLSVAAAAVILVLFVLWEAWRIDAGLDPYLLSSIVFIAALAVFAAALRYDISDPRRVTPRSDTAFWLHMAAAPGLFYAMLGLITGGEAFWLSGEGDLGRAAAVVLLVAFLMTIGLVIDRRAFVTSGLLSLGGAIWVILNEAGVSFDTYVFVVFAAVGLTVLVIGIFWQALRRVVMRLLPDAITTRLPATR</sequence>
<dbReference type="AlphaFoldDB" id="A0A178YGK0"/>
<evidence type="ECO:0000313" key="3">
    <source>
        <dbReference type="Proteomes" id="UP000078507"/>
    </source>
</evidence>
<dbReference type="Proteomes" id="UP000078507">
    <property type="component" value="Unassembled WGS sequence"/>
</dbReference>
<reference evidence="2 3" key="1">
    <citation type="submission" date="2015-11" db="EMBL/GenBank/DDBJ databases">
        <title>Ensifer anhuiense sp. nov., an effective nitrogen fixation bacterium with Glycine soja.</title>
        <authorList>
            <person name="Yan H."/>
            <person name="Chen W."/>
        </authorList>
    </citation>
    <scope>NUCLEOTIDE SEQUENCE [LARGE SCALE GENOMIC DNA]</scope>
    <source>
        <strain evidence="2 3">LMG 7837</strain>
    </source>
</reference>